<sequence>MVDVSAVLGRLPDIRGDLTELYEDLHANPELSFAEHRTAAEVARRLEALGLEVATGVGRTGVVGVLRNGDGPTALLRADFDALPVLEQTGLDYASTKRGTDPDGNDVPVMHACGHDMHVTCLIGALDLLVHARESWSGTVLAVFQPAEEIGAGARAMVEDGLFERFGTPDVCLGQHVFPFPAGTVGWLSGPSMSAADGLRVTLFGRGAHGSQPENSVDPVVLAAATVMRLQTVVSREIAAADRAVVTVGAIRAGTKDNIIPDQAELRINVRSFAEPVRERAIAAIKRIVRAEAAASGAEREPEFEPIHDFPVLVNDPDATERTAAALRKQLGDGNVNRLDPVTGSEDVGIFGTAAGAPTCYWMFGGVDPDAFAAAERAGTRARDIPSNHSPFFAPVVEPTLTTGVTAMTTAALEWLG</sequence>
<gene>
    <name evidence="2" type="ORF">ACFQ16_22300</name>
</gene>
<organism evidence="2 3">
    <name type="scientific">Saccharopolyspora rosea</name>
    <dbReference type="NCBI Taxonomy" id="524884"/>
    <lineage>
        <taxon>Bacteria</taxon>
        <taxon>Bacillati</taxon>
        <taxon>Actinomycetota</taxon>
        <taxon>Actinomycetes</taxon>
        <taxon>Pseudonocardiales</taxon>
        <taxon>Pseudonocardiaceae</taxon>
        <taxon>Saccharopolyspora</taxon>
    </lineage>
</organism>
<dbReference type="NCBIfam" id="TIGR01891">
    <property type="entry name" value="amidohydrolases"/>
    <property type="match status" value="1"/>
</dbReference>
<keyword evidence="3" id="KW-1185">Reference proteome</keyword>
<accession>A0ABW3FVN1</accession>
<dbReference type="Pfam" id="PF01546">
    <property type="entry name" value="Peptidase_M20"/>
    <property type="match status" value="1"/>
</dbReference>
<dbReference type="Gene3D" id="3.40.630.10">
    <property type="entry name" value="Zn peptidases"/>
    <property type="match status" value="1"/>
</dbReference>
<dbReference type="InterPro" id="IPR036264">
    <property type="entry name" value="Bact_exopeptidase_dim_dom"/>
</dbReference>
<name>A0ABW3FVN1_9PSEU</name>
<dbReference type="SUPFAM" id="SSF55031">
    <property type="entry name" value="Bacterial exopeptidase dimerisation domain"/>
    <property type="match status" value="1"/>
</dbReference>
<dbReference type="Gene3D" id="3.30.70.360">
    <property type="match status" value="1"/>
</dbReference>
<dbReference type="InterPro" id="IPR011650">
    <property type="entry name" value="Peptidase_M20_dimer"/>
</dbReference>
<evidence type="ECO:0000313" key="2">
    <source>
        <dbReference type="EMBL" id="MFD0922486.1"/>
    </source>
</evidence>
<protein>
    <submittedName>
        <fullName evidence="2">Amidohydrolase</fullName>
    </submittedName>
</protein>
<proteinExistence type="predicted"/>
<dbReference type="PANTHER" id="PTHR11014">
    <property type="entry name" value="PEPTIDASE M20 FAMILY MEMBER"/>
    <property type="match status" value="1"/>
</dbReference>
<evidence type="ECO:0000313" key="3">
    <source>
        <dbReference type="Proteomes" id="UP001597018"/>
    </source>
</evidence>
<dbReference type="RefSeq" id="WP_263251362.1">
    <property type="nucleotide sequence ID" value="NZ_BAABLT010000016.1"/>
</dbReference>
<feature type="domain" description="Peptidase M20 dimerisation" evidence="1">
    <location>
        <begin position="198"/>
        <end position="294"/>
    </location>
</feature>
<reference evidence="3" key="1">
    <citation type="journal article" date="2019" name="Int. J. Syst. Evol. Microbiol.">
        <title>The Global Catalogue of Microorganisms (GCM) 10K type strain sequencing project: providing services to taxonomists for standard genome sequencing and annotation.</title>
        <authorList>
            <consortium name="The Broad Institute Genomics Platform"/>
            <consortium name="The Broad Institute Genome Sequencing Center for Infectious Disease"/>
            <person name="Wu L."/>
            <person name="Ma J."/>
        </authorList>
    </citation>
    <scope>NUCLEOTIDE SEQUENCE [LARGE SCALE GENOMIC DNA]</scope>
    <source>
        <strain evidence="3">CCUG 56401</strain>
    </source>
</reference>
<comment type="caution">
    <text evidence="2">The sequence shown here is derived from an EMBL/GenBank/DDBJ whole genome shotgun (WGS) entry which is preliminary data.</text>
</comment>
<dbReference type="InterPro" id="IPR017439">
    <property type="entry name" value="Amidohydrolase"/>
</dbReference>
<dbReference type="PANTHER" id="PTHR11014:SF63">
    <property type="entry name" value="METALLOPEPTIDASE, PUTATIVE (AFU_ORTHOLOGUE AFUA_6G09600)-RELATED"/>
    <property type="match status" value="1"/>
</dbReference>
<dbReference type="Pfam" id="PF07687">
    <property type="entry name" value="M20_dimer"/>
    <property type="match status" value="1"/>
</dbReference>
<dbReference type="Proteomes" id="UP001597018">
    <property type="component" value="Unassembled WGS sequence"/>
</dbReference>
<evidence type="ECO:0000259" key="1">
    <source>
        <dbReference type="Pfam" id="PF07687"/>
    </source>
</evidence>
<dbReference type="EMBL" id="JBHTIW010000021">
    <property type="protein sequence ID" value="MFD0922486.1"/>
    <property type="molecule type" value="Genomic_DNA"/>
</dbReference>
<dbReference type="SUPFAM" id="SSF53187">
    <property type="entry name" value="Zn-dependent exopeptidases"/>
    <property type="match status" value="1"/>
</dbReference>
<dbReference type="InterPro" id="IPR002933">
    <property type="entry name" value="Peptidase_M20"/>
</dbReference>
<dbReference type="PIRSF" id="PIRSF005962">
    <property type="entry name" value="Pept_M20D_amidohydro"/>
    <property type="match status" value="1"/>
</dbReference>